<sequence>MPLAAMNASDRILIAGCGDVGLRAARLLASRGAQVWGLRRSLPPGPAPLSWIAADLRQPATLAALPPGITHLAYLPTPGARSPEAYRGVFIDGLRNLMAALDPATLRRVVLVSSTAVYGEHEGAWVDELTPTGPLSFNGEILCEAEAWLAAQPVPSVSLRLAGLYGPGRLQLIARLREGRARAPRHPVHWANRMHVDDAAGALAHLLNLPDPAPVYLGCDDTPLPLHELYAALAEMAGAPAPGEGPAPGAVGSKRLSNARLRASGYALRWPDARQGYAALLKDA</sequence>
<dbReference type="Gene3D" id="3.40.50.720">
    <property type="entry name" value="NAD(P)-binding Rossmann-like Domain"/>
    <property type="match status" value="1"/>
</dbReference>
<dbReference type="AlphaFoldDB" id="A0A1C3K766"/>
<dbReference type="CDD" id="cd05266">
    <property type="entry name" value="SDR_a4"/>
    <property type="match status" value="1"/>
</dbReference>
<dbReference type="PANTHER" id="PTHR48079">
    <property type="entry name" value="PROTEIN YEEZ"/>
    <property type="match status" value="1"/>
</dbReference>
<reference evidence="3 4" key="2">
    <citation type="submission" date="2017-08" db="EMBL/GenBank/DDBJ databases">
        <authorList>
            <person name="de Groot N.N."/>
        </authorList>
    </citation>
    <scope>NUCLEOTIDE SEQUENCE [LARGE SCALE GENOMIC DNA]</scope>
    <source>
        <strain evidence="3">Orrdi1</strain>
    </source>
</reference>
<evidence type="ECO:0000313" key="4">
    <source>
        <dbReference type="Proteomes" id="UP000078558"/>
    </source>
</evidence>
<dbReference type="SUPFAM" id="SSF51735">
    <property type="entry name" value="NAD(P)-binding Rossmann-fold domains"/>
    <property type="match status" value="1"/>
</dbReference>
<dbReference type="Proteomes" id="UP000078558">
    <property type="component" value="Chromosome I"/>
</dbReference>
<evidence type="ECO:0000313" key="2">
    <source>
        <dbReference type="EMBL" id="SBT27346.1"/>
    </source>
</evidence>
<protein>
    <submittedName>
        <fullName evidence="2">Nucleoside-diphosphate-sugar epimerases</fullName>
    </submittedName>
</protein>
<dbReference type="KEGG" id="odi:ODI_R2492"/>
<gene>
    <name evidence="2" type="ORF">ODI_03933</name>
    <name evidence="3" type="ORF">ODI_R2492</name>
</gene>
<dbReference type="InterPro" id="IPR036291">
    <property type="entry name" value="NAD(P)-bd_dom_sf"/>
</dbReference>
<dbReference type="STRING" id="1851544.ODI_03933"/>
<dbReference type="EMBL" id="FLRC01000053">
    <property type="protein sequence ID" value="SBT27346.1"/>
    <property type="molecule type" value="Genomic_DNA"/>
</dbReference>
<dbReference type="PANTHER" id="PTHR48079:SF6">
    <property type="entry name" value="NAD(P)-BINDING DOMAIN-CONTAINING PROTEIN-RELATED"/>
    <property type="match status" value="1"/>
</dbReference>
<proteinExistence type="predicted"/>
<dbReference type="Pfam" id="PF01370">
    <property type="entry name" value="Epimerase"/>
    <property type="match status" value="1"/>
</dbReference>
<feature type="domain" description="NAD-dependent epimerase/dehydratase" evidence="1">
    <location>
        <begin position="12"/>
        <end position="211"/>
    </location>
</feature>
<dbReference type="InterPro" id="IPR001509">
    <property type="entry name" value="Epimerase_deHydtase"/>
</dbReference>
<dbReference type="EMBL" id="LT907988">
    <property type="protein sequence ID" value="SOE50078.1"/>
    <property type="molecule type" value="Genomic_DNA"/>
</dbReference>
<accession>A0A1C3K766</accession>
<dbReference type="InterPro" id="IPR051783">
    <property type="entry name" value="NAD(P)-dependent_oxidoreduct"/>
</dbReference>
<evidence type="ECO:0000313" key="3">
    <source>
        <dbReference type="EMBL" id="SOE50078.1"/>
    </source>
</evidence>
<reference evidence="2 4" key="1">
    <citation type="submission" date="2016-06" db="EMBL/GenBank/DDBJ databases">
        <authorList>
            <person name="Kjaerup R.B."/>
            <person name="Dalgaard T.S."/>
            <person name="Juul-Madsen H.R."/>
        </authorList>
    </citation>
    <scope>NUCLEOTIDE SEQUENCE [LARGE SCALE GENOMIC DNA]</scope>
    <source>
        <strain evidence="2">Orrdi1</strain>
    </source>
</reference>
<name>A0A1C3K766_9BURK</name>
<organism evidence="2 4">
    <name type="scientific">Orrella dioscoreae</name>
    <dbReference type="NCBI Taxonomy" id="1851544"/>
    <lineage>
        <taxon>Bacteria</taxon>
        <taxon>Pseudomonadati</taxon>
        <taxon>Pseudomonadota</taxon>
        <taxon>Betaproteobacteria</taxon>
        <taxon>Burkholderiales</taxon>
        <taxon>Alcaligenaceae</taxon>
        <taxon>Orrella</taxon>
    </lineage>
</organism>
<keyword evidence="4" id="KW-1185">Reference proteome</keyword>
<dbReference type="GO" id="GO:0005737">
    <property type="term" value="C:cytoplasm"/>
    <property type="evidence" value="ECO:0007669"/>
    <property type="project" value="TreeGrafter"/>
</dbReference>
<evidence type="ECO:0000259" key="1">
    <source>
        <dbReference type="Pfam" id="PF01370"/>
    </source>
</evidence>
<dbReference type="GO" id="GO:0004029">
    <property type="term" value="F:aldehyde dehydrogenase (NAD+) activity"/>
    <property type="evidence" value="ECO:0007669"/>
    <property type="project" value="TreeGrafter"/>
</dbReference>